<name>A0A2J7Q6M2_9NEOP</name>
<comment type="caution">
    <text evidence="2">The sequence shown here is derived from an EMBL/GenBank/DDBJ whole genome shotgun (WGS) entry which is preliminary data.</text>
</comment>
<evidence type="ECO:0000313" key="3">
    <source>
        <dbReference type="Proteomes" id="UP000235965"/>
    </source>
</evidence>
<dbReference type="AlphaFoldDB" id="A0A2J7Q6M2"/>
<dbReference type="STRING" id="105785.A0A2J7Q6M2"/>
<dbReference type="PANTHER" id="PTHR33273:SF4">
    <property type="entry name" value="ENDONUCLEASE_EXONUCLEASE_PHOSPHATASE DOMAIN-CONTAINING PROTEIN"/>
    <property type="match status" value="1"/>
</dbReference>
<dbReference type="InterPro" id="IPR005135">
    <property type="entry name" value="Endo/exonuclease/phosphatase"/>
</dbReference>
<reference evidence="2 3" key="1">
    <citation type="submission" date="2017-12" db="EMBL/GenBank/DDBJ databases">
        <title>Hemimetabolous genomes reveal molecular basis of termite eusociality.</title>
        <authorList>
            <person name="Harrison M.C."/>
            <person name="Jongepier E."/>
            <person name="Robertson H.M."/>
            <person name="Arning N."/>
            <person name="Bitard-Feildel T."/>
            <person name="Chao H."/>
            <person name="Childers C.P."/>
            <person name="Dinh H."/>
            <person name="Doddapaneni H."/>
            <person name="Dugan S."/>
            <person name="Gowin J."/>
            <person name="Greiner C."/>
            <person name="Han Y."/>
            <person name="Hu H."/>
            <person name="Hughes D.S.T."/>
            <person name="Huylmans A.-K."/>
            <person name="Kemena C."/>
            <person name="Kremer L.P.M."/>
            <person name="Lee S.L."/>
            <person name="Lopez-Ezquerra A."/>
            <person name="Mallet L."/>
            <person name="Monroy-Kuhn J.M."/>
            <person name="Moser A."/>
            <person name="Murali S.C."/>
            <person name="Muzny D.M."/>
            <person name="Otani S."/>
            <person name="Piulachs M.-D."/>
            <person name="Poelchau M."/>
            <person name="Qu J."/>
            <person name="Schaub F."/>
            <person name="Wada-Katsumata A."/>
            <person name="Worley K.C."/>
            <person name="Xie Q."/>
            <person name="Ylla G."/>
            <person name="Poulsen M."/>
            <person name="Gibbs R.A."/>
            <person name="Schal C."/>
            <person name="Richards S."/>
            <person name="Belles X."/>
            <person name="Korb J."/>
            <person name="Bornberg-Bauer E."/>
        </authorList>
    </citation>
    <scope>NUCLEOTIDE SEQUENCE [LARGE SCALE GENOMIC DNA]</scope>
    <source>
        <tissue evidence="2">Whole body</tissue>
    </source>
</reference>
<sequence length="296" mass="33656">MKFLQINLHHSKAATAALCQQLAEGKADIALIQEPWLYRGRTRGLNNAGGTVYSVVPSNNARSCVYLRNHVNALPLLELGSRDTTAVRITYPYREGSKELIIALSYLPYDSDEPPPTKEMRYITDYCFSRKRQLIIGCDANAHHILWGSTGTKPRGESLMEFLVSSNLNILNHGNEPTFVVCNRKDVIDLTLGTNNIQNLVSNWHISSEPSLSDHRYICFKISNITEDQTTYRNPKRTNWESYKDDLKVNLEAISRNIRTIKDVDRSVDQLQQAIISSFNQNCPARTTRGPRSTRW</sequence>
<dbReference type="InterPro" id="IPR036691">
    <property type="entry name" value="Endo/exonu/phosph_ase_sf"/>
</dbReference>
<dbReference type="InParanoid" id="A0A2J7Q6M2"/>
<dbReference type="Gene3D" id="3.60.10.10">
    <property type="entry name" value="Endonuclease/exonuclease/phosphatase"/>
    <property type="match status" value="1"/>
</dbReference>
<gene>
    <name evidence="2" type="ORF">B7P43_G15635</name>
</gene>
<dbReference type="SUPFAM" id="SSF56219">
    <property type="entry name" value="DNase I-like"/>
    <property type="match status" value="1"/>
</dbReference>
<evidence type="ECO:0000259" key="1">
    <source>
        <dbReference type="Pfam" id="PF14529"/>
    </source>
</evidence>
<proteinExistence type="predicted"/>
<accession>A0A2J7Q6M2</accession>
<dbReference type="Pfam" id="PF14529">
    <property type="entry name" value="Exo_endo_phos_2"/>
    <property type="match status" value="1"/>
</dbReference>
<feature type="domain" description="Endonuclease/exonuclease/phosphatase" evidence="1">
    <location>
        <begin position="119"/>
        <end position="219"/>
    </location>
</feature>
<dbReference type="OrthoDB" id="7391519at2759"/>
<dbReference type="PANTHER" id="PTHR33273">
    <property type="entry name" value="DOMAIN-CONTAINING PROTEIN, PUTATIVE-RELATED"/>
    <property type="match status" value="1"/>
</dbReference>
<organism evidence="2 3">
    <name type="scientific">Cryptotermes secundus</name>
    <dbReference type="NCBI Taxonomy" id="105785"/>
    <lineage>
        <taxon>Eukaryota</taxon>
        <taxon>Metazoa</taxon>
        <taxon>Ecdysozoa</taxon>
        <taxon>Arthropoda</taxon>
        <taxon>Hexapoda</taxon>
        <taxon>Insecta</taxon>
        <taxon>Pterygota</taxon>
        <taxon>Neoptera</taxon>
        <taxon>Polyneoptera</taxon>
        <taxon>Dictyoptera</taxon>
        <taxon>Blattodea</taxon>
        <taxon>Blattoidea</taxon>
        <taxon>Termitoidae</taxon>
        <taxon>Kalotermitidae</taxon>
        <taxon>Cryptotermitinae</taxon>
        <taxon>Cryptotermes</taxon>
    </lineage>
</organism>
<evidence type="ECO:0000313" key="2">
    <source>
        <dbReference type="EMBL" id="PNF24236.1"/>
    </source>
</evidence>
<dbReference type="Proteomes" id="UP000235965">
    <property type="component" value="Unassembled WGS sequence"/>
</dbReference>
<dbReference type="GO" id="GO:0003824">
    <property type="term" value="F:catalytic activity"/>
    <property type="evidence" value="ECO:0007669"/>
    <property type="project" value="InterPro"/>
</dbReference>
<dbReference type="CDD" id="cd09077">
    <property type="entry name" value="R1-I-EN"/>
    <property type="match status" value="1"/>
</dbReference>
<protein>
    <recommendedName>
        <fullName evidence="1">Endonuclease/exonuclease/phosphatase domain-containing protein</fullName>
    </recommendedName>
</protein>
<dbReference type="EMBL" id="NEVH01017463">
    <property type="protein sequence ID" value="PNF24236.1"/>
    <property type="molecule type" value="Genomic_DNA"/>
</dbReference>
<keyword evidence="3" id="KW-1185">Reference proteome</keyword>